<dbReference type="Pfam" id="PF04997">
    <property type="entry name" value="RNA_pol_Rpb1_1"/>
    <property type="match status" value="1"/>
</dbReference>
<accession>A0A0D6E2K3</accession>
<feature type="compositionally biased region" description="Polar residues" evidence="10">
    <location>
        <begin position="409"/>
        <end position="422"/>
    </location>
</feature>
<dbReference type="GeneID" id="24072832"/>
<dbReference type="RefSeq" id="YP_009130477.1">
    <property type="nucleotide sequence ID" value="NC_026795.1"/>
</dbReference>
<feature type="domain" description="RNA polymerase N-terminal" evidence="11">
    <location>
        <begin position="331"/>
        <end position="613"/>
    </location>
</feature>
<keyword evidence="5 9" id="KW-0808">Transferase</keyword>
<evidence type="ECO:0000256" key="10">
    <source>
        <dbReference type="SAM" id="MobiDB-lite"/>
    </source>
</evidence>
<keyword evidence="6 9" id="KW-0548">Nucleotidyltransferase</keyword>
<proteinExistence type="inferred from homology"/>
<keyword evidence="3 9" id="KW-0240">DNA-directed RNA polymerase</keyword>
<evidence type="ECO:0000256" key="9">
    <source>
        <dbReference type="RuleBase" id="RU004279"/>
    </source>
</evidence>
<dbReference type="Pfam" id="PF04983">
    <property type="entry name" value="RNA_pol_Rpb1_3"/>
    <property type="match status" value="1"/>
</dbReference>
<feature type="region of interest" description="Disordered" evidence="10">
    <location>
        <begin position="408"/>
        <end position="427"/>
    </location>
</feature>
<evidence type="ECO:0000256" key="7">
    <source>
        <dbReference type="ARBA" id="ARBA00023163"/>
    </source>
</evidence>
<evidence type="ECO:0000256" key="6">
    <source>
        <dbReference type="ARBA" id="ARBA00022695"/>
    </source>
</evidence>
<dbReference type="AlphaFoldDB" id="A0A0D6E2K3"/>
<reference evidence="12" key="1">
    <citation type="journal article" date="2015" name="BMC Genomics">
        <title>The chloroplast genomes of Bryopsis plumosa and Tydemania expeditionis (Bryopsidales, Chlorophyta): compact genomes and genes of bacterial origin.</title>
        <authorList>
            <person name="Leliaert F."/>
            <person name="Lopez-Bautista J.M."/>
        </authorList>
    </citation>
    <scope>NUCLEOTIDE SEQUENCE</scope>
    <source>
        <strain evidence="12">West4718</strain>
    </source>
</reference>
<keyword evidence="12" id="KW-0150">Chloroplast</keyword>
<evidence type="ECO:0000256" key="8">
    <source>
        <dbReference type="ARBA" id="ARBA00048552"/>
    </source>
</evidence>
<dbReference type="InterPro" id="IPR045867">
    <property type="entry name" value="DNA-dir_RpoC_beta_prime"/>
</dbReference>
<comment type="function">
    <text evidence="1 9">DNA-dependent RNA polymerase catalyzes the transcription of DNA into RNA using the four ribonucleoside triphosphates as substrates.</text>
</comment>
<dbReference type="InterPro" id="IPR007080">
    <property type="entry name" value="RNA_pol_Rpb1_1"/>
</dbReference>
<evidence type="ECO:0000256" key="1">
    <source>
        <dbReference type="ARBA" id="ARBA00004026"/>
    </source>
</evidence>
<evidence type="ECO:0000259" key="11">
    <source>
        <dbReference type="SMART" id="SM00663"/>
    </source>
</evidence>
<comment type="catalytic activity">
    <reaction evidence="8 9">
        <text>RNA(n) + a ribonucleoside 5'-triphosphate = RNA(n+1) + diphosphate</text>
        <dbReference type="Rhea" id="RHEA:21248"/>
        <dbReference type="Rhea" id="RHEA-COMP:14527"/>
        <dbReference type="Rhea" id="RHEA-COMP:17342"/>
        <dbReference type="ChEBI" id="CHEBI:33019"/>
        <dbReference type="ChEBI" id="CHEBI:61557"/>
        <dbReference type="ChEBI" id="CHEBI:140395"/>
        <dbReference type="EC" id="2.7.7.6"/>
    </reaction>
</comment>
<dbReference type="InterPro" id="IPR006592">
    <property type="entry name" value="RNA_pol_N"/>
</dbReference>
<dbReference type="SMART" id="SM00663">
    <property type="entry name" value="RPOLA_N"/>
    <property type="match status" value="1"/>
</dbReference>
<dbReference type="EMBL" id="LN810504">
    <property type="protein sequence ID" value="CEO91007.1"/>
    <property type="molecule type" value="Genomic_DNA"/>
</dbReference>
<keyword evidence="4 12" id="KW-0934">Plastid</keyword>
<dbReference type="Gene3D" id="1.10.40.90">
    <property type="match status" value="1"/>
</dbReference>
<dbReference type="Gene3D" id="2.40.40.20">
    <property type="match status" value="1"/>
</dbReference>
<dbReference type="GO" id="GO:0003899">
    <property type="term" value="F:DNA-directed RNA polymerase activity"/>
    <property type="evidence" value="ECO:0007669"/>
    <property type="project" value="UniProtKB-EC"/>
</dbReference>
<dbReference type="Gene3D" id="1.10.274.100">
    <property type="entry name" value="RNA polymerase Rpb1, domain 3"/>
    <property type="match status" value="1"/>
</dbReference>
<dbReference type="InterPro" id="IPR000722">
    <property type="entry name" value="RNA_pol_asu"/>
</dbReference>
<comment type="similarity">
    <text evidence="2">Belongs to the RNA polymerase beta' chain family. RpoC1 subfamily.</text>
</comment>
<dbReference type="GO" id="GO:0000428">
    <property type="term" value="C:DNA-directed RNA polymerase complex"/>
    <property type="evidence" value="ECO:0007669"/>
    <property type="project" value="UniProtKB-KW"/>
</dbReference>
<dbReference type="PANTHER" id="PTHR19376:SF54">
    <property type="entry name" value="DNA-DIRECTED RNA POLYMERASE SUBUNIT BETA"/>
    <property type="match status" value="1"/>
</dbReference>
<dbReference type="InterPro" id="IPR007066">
    <property type="entry name" value="RNA_pol_Rpb1_3"/>
</dbReference>
<evidence type="ECO:0000256" key="5">
    <source>
        <dbReference type="ARBA" id="ARBA00022679"/>
    </source>
</evidence>
<evidence type="ECO:0000313" key="12">
    <source>
        <dbReference type="EMBL" id="CEO91007.1"/>
    </source>
</evidence>
<name>A0A0D6E2K3_BRYPL</name>
<geneLocation type="chloroplast" evidence="12"/>
<organism evidence="12">
    <name type="scientific">Bryopsis plumosa</name>
    <name type="common">Green alga</name>
    <name type="synonym">Ulva plumosa</name>
    <dbReference type="NCBI Taxonomy" id="3130"/>
    <lineage>
        <taxon>Eukaryota</taxon>
        <taxon>Viridiplantae</taxon>
        <taxon>Chlorophyta</taxon>
        <taxon>core chlorophytes</taxon>
        <taxon>Ulvophyceae</taxon>
        <taxon>TCBD clade</taxon>
        <taxon>Bryopsidales</taxon>
        <taxon>Bryopsidineae</taxon>
        <taxon>Bryopsidaceae</taxon>
        <taxon>Bryopsis</taxon>
    </lineage>
</organism>
<sequence length="746" mass="88933">MECEVEYTTSKIRRYRLGYIQLISPVAHIWYLKGRPSYLSILLNFSRKKTESIIYCTEIFSEIFNTHNFESYWKEQLRILPINIENQNNWLENTVKNMKKKPQKTRNRNLLDCQNFVLQQFYKKRFYRTEVFLKKKFCMKFFGNFFRFFQNIRLENLFWSLQKYNINFYNGNLLNNINKQLPIDQSYYKKKMLFNCLQKSFMITEYHLNYFCLDKQFCFSTHNQCFLFSIFIRNFLFKKDLLNPYYQNKKQEVRNSLKFLKITGSYPIFLLLKTLSEKCLNSKYLSIFLLERQIRILLIENNVNAHFFEKIRLLQRLKIIRCFRQTKNKPAWMILSILPVLPPDLRPILQLNNDQIAISDLNKLYQKVLFRNRRLQRLLNDLYIQNVDEMQYAQRLLQESVDALIENGKSGNQTSQTSNNRPLKSLSDMLKGKKGRFRQNLLGKRVDYSGRSVIIVGSNLQLHECGLPKEMAIELFQPFLLRRLIIRKKAKTILGAKKLIQQSNSIIWPILKEVLQNHPILLNRAPTLHRLSIQAFQPKLIEGRAILLHPLVCSSFNADFDGDQMAVHIPLSFESRAEAWKLLWSLNNFISPATGQPILLPSQDMVLGSSYLTLKTSKIFQEIYYKLNTQKLFDNDLILKIKQKSFYEIKQIFNKTQVEAIQSYHQSLWIIWNKRFETDRKTQKLLEIRLNRFGAFQKTYPNLQKSFSSKNGQQNQKIFTTIGRILFYFWLNQTSASFKKLNGTEY</sequence>
<dbReference type="Pfam" id="PF00623">
    <property type="entry name" value="RNA_pol_Rpb1_2"/>
    <property type="match status" value="1"/>
</dbReference>
<evidence type="ECO:0000256" key="3">
    <source>
        <dbReference type="ARBA" id="ARBA00022478"/>
    </source>
</evidence>
<evidence type="ECO:0000256" key="2">
    <source>
        <dbReference type="ARBA" id="ARBA00007207"/>
    </source>
</evidence>
<dbReference type="PANTHER" id="PTHR19376">
    <property type="entry name" value="DNA-DIRECTED RNA POLYMERASE"/>
    <property type="match status" value="1"/>
</dbReference>
<protein>
    <recommendedName>
        <fullName evidence="9">DNA-directed RNA polymerase subunit</fullName>
        <ecNumber evidence="9">2.7.7.6</ecNumber>
    </recommendedName>
</protein>
<evidence type="ECO:0000256" key="4">
    <source>
        <dbReference type="ARBA" id="ARBA00022640"/>
    </source>
</evidence>
<dbReference type="GO" id="GO:0003677">
    <property type="term" value="F:DNA binding"/>
    <property type="evidence" value="ECO:0007669"/>
    <property type="project" value="InterPro"/>
</dbReference>
<dbReference type="SUPFAM" id="SSF64484">
    <property type="entry name" value="beta and beta-prime subunits of DNA dependent RNA-polymerase"/>
    <property type="match status" value="1"/>
</dbReference>
<dbReference type="EC" id="2.7.7.6" evidence="9"/>
<gene>
    <name evidence="12" type="primary">rpoC1</name>
</gene>
<keyword evidence="7 9" id="KW-0804">Transcription</keyword>
<dbReference type="GO" id="GO:0006351">
    <property type="term" value="P:DNA-templated transcription"/>
    <property type="evidence" value="ECO:0007669"/>
    <property type="project" value="InterPro"/>
</dbReference>
<dbReference type="InterPro" id="IPR042102">
    <property type="entry name" value="RNA_pol_Rpb1_3_sf"/>
</dbReference>